<feature type="compositionally biased region" description="Basic and acidic residues" evidence="7">
    <location>
        <begin position="837"/>
        <end position="851"/>
    </location>
</feature>
<evidence type="ECO:0000259" key="9">
    <source>
        <dbReference type="Pfam" id="PF21505"/>
    </source>
</evidence>
<organism evidence="10 11">
    <name type="scientific">Diutina rugosa</name>
    <name type="common">Yeast</name>
    <name type="synonym">Candida rugosa</name>
    <dbReference type="NCBI Taxonomy" id="5481"/>
    <lineage>
        <taxon>Eukaryota</taxon>
        <taxon>Fungi</taxon>
        <taxon>Dikarya</taxon>
        <taxon>Ascomycota</taxon>
        <taxon>Saccharomycotina</taxon>
        <taxon>Pichiomycetes</taxon>
        <taxon>Debaryomycetaceae</taxon>
        <taxon>Diutina</taxon>
    </lineage>
</organism>
<keyword evidence="4" id="KW-0677">Repeat</keyword>
<evidence type="ECO:0000313" key="10">
    <source>
        <dbReference type="EMBL" id="KAA8904125.1"/>
    </source>
</evidence>
<dbReference type="InterPro" id="IPR002015">
    <property type="entry name" value="Proteasome/cyclosome_rpt"/>
</dbReference>
<dbReference type="Gene3D" id="1.25.10.10">
    <property type="entry name" value="Leucine-rich Repeat Variant"/>
    <property type="match status" value="1"/>
</dbReference>
<evidence type="ECO:0000256" key="5">
    <source>
        <dbReference type="ARBA" id="ARBA00022942"/>
    </source>
</evidence>
<dbReference type="EMBL" id="SWFT01000064">
    <property type="protein sequence ID" value="KAA8904125.1"/>
    <property type="molecule type" value="Genomic_DNA"/>
</dbReference>
<dbReference type="PANTHER" id="PTHR10943">
    <property type="entry name" value="26S PROTEASOME NON-ATPASE REGULATORY SUBUNIT"/>
    <property type="match status" value="1"/>
</dbReference>
<dbReference type="Pfam" id="PF21505">
    <property type="entry name" value="RPN2_N"/>
    <property type="match status" value="1"/>
</dbReference>
<feature type="domain" description="26S proteasome regulatory subunit RPN2 C-terminal" evidence="8">
    <location>
        <begin position="749"/>
        <end position="910"/>
    </location>
</feature>
<protein>
    <recommendedName>
        <fullName evidence="3 6">26S proteasome regulatory subunit RPN2</fullName>
    </recommendedName>
</protein>
<evidence type="ECO:0000313" key="11">
    <source>
        <dbReference type="Proteomes" id="UP000449547"/>
    </source>
</evidence>
<reference evidence="10 11" key="1">
    <citation type="submission" date="2019-07" db="EMBL/GenBank/DDBJ databases">
        <title>Genome assembly of two rare yeast pathogens: Diutina rugosa and Trichomonascus ciferrii.</title>
        <authorList>
            <person name="Mixao V."/>
            <person name="Saus E."/>
            <person name="Hansen A."/>
            <person name="Lass-Flor C."/>
            <person name="Gabaldon T."/>
        </authorList>
    </citation>
    <scope>NUCLEOTIDE SEQUENCE [LARGE SCALE GENOMIC DNA]</scope>
    <source>
        <strain evidence="10 11">CBS 613</strain>
    </source>
</reference>
<dbReference type="OrthoDB" id="261572at2759"/>
<dbReference type="InterPro" id="IPR048570">
    <property type="entry name" value="PSMD1_RPN2_N"/>
</dbReference>
<dbReference type="AlphaFoldDB" id="A0A642URJ1"/>
<dbReference type="GO" id="GO:0034515">
    <property type="term" value="C:proteasome storage granule"/>
    <property type="evidence" value="ECO:0007669"/>
    <property type="project" value="TreeGrafter"/>
</dbReference>
<dbReference type="Pfam" id="PF18004">
    <property type="entry name" value="RPN2_C"/>
    <property type="match status" value="1"/>
</dbReference>
<keyword evidence="11" id="KW-1185">Reference proteome</keyword>
<dbReference type="InterPro" id="IPR011989">
    <property type="entry name" value="ARM-like"/>
</dbReference>
<feature type="compositionally biased region" description="Low complexity" evidence="7">
    <location>
        <begin position="812"/>
        <end position="827"/>
    </location>
</feature>
<dbReference type="Pfam" id="PF01851">
    <property type="entry name" value="PC_rep"/>
    <property type="match status" value="1"/>
</dbReference>
<feature type="domain" description="26S proteasome non-ATPase regulatory subunit 1/RPN2 N-terminal" evidence="9">
    <location>
        <begin position="5"/>
        <end position="291"/>
    </location>
</feature>
<gene>
    <name evidence="10" type="ORF">DIURU_002077</name>
</gene>
<dbReference type="PANTHER" id="PTHR10943:SF2">
    <property type="entry name" value="26S PROTEASOME NON-ATPASE REGULATORY SUBUNIT 1"/>
    <property type="match status" value="1"/>
</dbReference>
<dbReference type="RefSeq" id="XP_034013210.1">
    <property type="nucleotide sequence ID" value="XM_034154689.1"/>
</dbReference>
<dbReference type="Proteomes" id="UP000449547">
    <property type="component" value="Unassembled WGS sequence"/>
</dbReference>
<dbReference type="GO" id="GO:0005634">
    <property type="term" value="C:nucleus"/>
    <property type="evidence" value="ECO:0007669"/>
    <property type="project" value="TreeGrafter"/>
</dbReference>
<evidence type="ECO:0000256" key="3">
    <source>
        <dbReference type="ARBA" id="ARBA00015684"/>
    </source>
</evidence>
<dbReference type="GO" id="GO:0008540">
    <property type="term" value="C:proteasome regulatory particle, base subcomplex"/>
    <property type="evidence" value="ECO:0007669"/>
    <property type="project" value="UniProtKB-UniRule"/>
</dbReference>
<dbReference type="GO" id="GO:0043161">
    <property type="term" value="P:proteasome-mediated ubiquitin-dependent protein catabolic process"/>
    <property type="evidence" value="ECO:0007669"/>
    <property type="project" value="TreeGrafter"/>
</dbReference>
<comment type="function">
    <text evidence="1 6">Acts as a regulatory subunit of the 26S proteasome which is involved in the ATP-dependent degradation of ubiquitinated proteins.</text>
</comment>
<dbReference type="SUPFAM" id="SSF48371">
    <property type="entry name" value="ARM repeat"/>
    <property type="match status" value="1"/>
</dbReference>
<evidence type="ECO:0000256" key="7">
    <source>
        <dbReference type="SAM" id="MobiDB-lite"/>
    </source>
</evidence>
<dbReference type="GO" id="GO:0030234">
    <property type="term" value="F:enzyme regulator activity"/>
    <property type="evidence" value="ECO:0007669"/>
    <property type="project" value="UniProtKB-UniRule"/>
</dbReference>
<feature type="region of interest" description="Disordered" evidence="7">
    <location>
        <begin position="798"/>
        <end position="851"/>
    </location>
</feature>
<evidence type="ECO:0000256" key="1">
    <source>
        <dbReference type="ARBA" id="ARBA00002187"/>
    </source>
</evidence>
<name>A0A642URJ1_DIURU</name>
<dbReference type="InterPro" id="IPR040623">
    <property type="entry name" value="RPN2_C"/>
</dbReference>
<dbReference type="PIRSF" id="PIRSF015947">
    <property type="entry name" value="26S_Psome_Rpn2"/>
    <property type="match status" value="1"/>
</dbReference>
<dbReference type="FunFam" id="1.25.10.10:FF:000017">
    <property type="entry name" value="26S proteasome non-ATPase regulatory subunit 1"/>
    <property type="match status" value="1"/>
</dbReference>
<accession>A0A642URJ1</accession>
<evidence type="ECO:0000256" key="2">
    <source>
        <dbReference type="ARBA" id="ARBA00006308"/>
    </source>
</evidence>
<dbReference type="OMA" id="IMFGRQE"/>
<sequence>MALVSAAPFLSLLNEPGDYTLKEYALKSLNDSVNNHWAEIANSLDTLEQLWEDTQFPSRQLAALVVSKCYYNLGDYDQSVNYALLAGPAFDINEKSQYVEQTVSRCIAQYTEAQAAAYHGKGEPADHRLSAIFEQMLHKCQDDKLALGLALETYRLDVIRSVLNRSPQLVSYVLGVANQVVSSPTFRTEVLNALVEVLMDVTAPQNPEPYYVAFRIVVQLNDTKLAVRLLDHLVSQGLDLVAYQGAFDLVSSAHQQFLVDVAKDVQDAKVKMILSGVPSCDLDLTFLYKNNAADVGILNRTKDLLEGRSSIFHSAVTFANAYMHAGTTDDSFFRKNLEWLGKATNWSKFSATAALGVIHKGNLSHGRTILRPYLPPGAGGSAQGAAAATGAYTRGGSLFALGLIFSGHGKEVLDYLKHFIDDHGNAAGTSDTDVMLHGACLGAGVAGMGCRSVELYEALKVVLYSDSAVSGQAAGIAMGLVMSGSGSEEATQDMLTYAKETQHEHIIRGLAIGVALLQFGRMSGADAAIEDMLSQESSILRYGGAFTLALAYCGTGDNGAIQKLLHLAVSDPSDDVRRAAVLGLGFVLVRDHTQAPQLVRLLSQSHNPHVRYGAAMALGIAGAGKAHAEALAIVEPLSRDPVDFVRQAAHMASALILIQQTETTFPTVTKYTKNYVSTIKAKHEDALAKFGATLAQGIIDAGGRNSTISLENAHTNTLNTPGVIGLALFCQSWYWFPMAHFLSLSFAPTTVIGVTSDLKAPKAFDVVCHCKPEVFVYPSKVEENKEQKESKFATAVLSTTAKHKRRQRKDSAVSVSSVPSAPTTTDVAPTSSAPTANEEKEEKDKEQLVLPKHTKDSYRIANLTRVVPLQVQYIGADANNRFQPVRKLKSAMGGVVVLTDSTPDEPKESIKTVRQLYITEAPVPEPFTLEDEDEEA</sequence>
<keyword evidence="5 6" id="KW-0647">Proteasome</keyword>
<evidence type="ECO:0000259" key="8">
    <source>
        <dbReference type="Pfam" id="PF18004"/>
    </source>
</evidence>
<dbReference type="InterPro" id="IPR016024">
    <property type="entry name" value="ARM-type_fold"/>
</dbReference>
<comment type="caution">
    <text evidence="10">The sequence shown here is derived from an EMBL/GenBank/DDBJ whole genome shotgun (WGS) entry which is preliminary data.</text>
</comment>
<dbReference type="GO" id="GO:0042176">
    <property type="term" value="P:regulation of protein catabolic process"/>
    <property type="evidence" value="ECO:0007669"/>
    <property type="project" value="UniProtKB-UniRule"/>
</dbReference>
<dbReference type="Pfam" id="PF13646">
    <property type="entry name" value="HEAT_2"/>
    <property type="match status" value="1"/>
</dbReference>
<comment type="similarity">
    <text evidence="2 6">Belongs to the proteasome subunit S1 family.</text>
</comment>
<evidence type="ECO:0000256" key="4">
    <source>
        <dbReference type="ARBA" id="ARBA00022737"/>
    </source>
</evidence>
<dbReference type="VEuPathDB" id="FungiDB:DIURU_002077"/>
<evidence type="ECO:0000256" key="6">
    <source>
        <dbReference type="PIRNR" id="PIRNR015947"/>
    </source>
</evidence>
<proteinExistence type="inferred from homology"/>
<dbReference type="GeneID" id="54780728"/>
<dbReference type="InterPro" id="IPR016642">
    <property type="entry name" value="26S_Psome_Rpn2"/>
</dbReference>